<name>A0ABM4C2M1_HYDVU</name>
<keyword evidence="2" id="KW-1185">Reference proteome</keyword>
<dbReference type="RefSeq" id="XP_065655798.1">
    <property type="nucleotide sequence ID" value="XM_065799726.1"/>
</dbReference>
<proteinExistence type="predicted"/>
<protein>
    <submittedName>
        <fullName evidence="3">Uncharacterized protein LOC105848419 isoform X2</fullName>
    </submittedName>
</protein>
<sequence length="479" mass="54813">MKFFTLHCLLLISIIITQLYGDVYEPFSIKEEKSIQRGVLITTFKSVPKEYEIAFELKLTSFITSTCANILHFSSSSDYSKYGDRCPAAFVCNHLFAGVQICGSVNGQICYAVISKYINLLNWTRFVISQRKFNGSYNYSVQVNGEIINTVQNKDARDFKNVKLYISNPWVIAQPGSVRNMTVTNMCTSTQLYCKPQLNVVFSGELSNYTLNLSLQITYVFEPGELAFNVTWEYFLPLNAALVSESLKLGLVKVDSNPLKYLIPMSLNASGISHSVVIMIQSTSCTYGGSNIIEIPMKLSFENTAKKPWSLYQTVRKNFTKSCRKSIINQIKGLESYGRGIYWDNVKSQIYLCKNQHVESNRPACYTSKDNGIKWAALDLSVGSVLGHDVLNRDLYAIHRNQKLYLKFHSTYNTWLAITKEEFKNNVFANIDWKRLKRLEGYFDQEVTFGTHYWMGNENGLYFRESTDGIWVQRAKWSV</sequence>
<feature type="chain" id="PRO_5046646636" evidence="1">
    <location>
        <begin position="22"/>
        <end position="479"/>
    </location>
</feature>
<dbReference type="GeneID" id="105848419"/>
<feature type="signal peptide" evidence="1">
    <location>
        <begin position="1"/>
        <end position="21"/>
    </location>
</feature>
<organism evidence="2 3">
    <name type="scientific">Hydra vulgaris</name>
    <name type="common">Hydra</name>
    <name type="synonym">Hydra attenuata</name>
    <dbReference type="NCBI Taxonomy" id="6087"/>
    <lineage>
        <taxon>Eukaryota</taxon>
        <taxon>Metazoa</taxon>
        <taxon>Cnidaria</taxon>
        <taxon>Hydrozoa</taxon>
        <taxon>Hydroidolina</taxon>
        <taxon>Anthoathecata</taxon>
        <taxon>Aplanulata</taxon>
        <taxon>Hydridae</taxon>
        <taxon>Hydra</taxon>
    </lineage>
</organism>
<gene>
    <name evidence="3" type="primary">LOC105848419</name>
</gene>
<evidence type="ECO:0000313" key="2">
    <source>
        <dbReference type="Proteomes" id="UP001652625"/>
    </source>
</evidence>
<dbReference type="Proteomes" id="UP001652625">
    <property type="component" value="Chromosome 06"/>
</dbReference>
<accession>A0ABM4C2M1</accession>
<keyword evidence="1" id="KW-0732">Signal</keyword>
<reference evidence="3" key="1">
    <citation type="submission" date="2025-08" db="UniProtKB">
        <authorList>
            <consortium name="RefSeq"/>
        </authorList>
    </citation>
    <scope>IDENTIFICATION</scope>
</reference>
<evidence type="ECO:0000256" key="1">
    <source>
        <dbReference type="SAM" id="SignalP"/>
    </source>
</evidence>
<evidence type="ECO:0000313" key="3">
    <source>
        <dbReference type="RefSeq" id="XP_065655798.1"/>
    </source>
</evidence>